<feature type="non-terminal residue" evidence="1">
    <location>
        <position position="1"/>
    </location>
</feature>
<protein>
    <submittedName>
        <fullName evidence="1">Uncharacterized protein</fullName>
    </submittedName>
</protein>
<dbReference type="AlphaFoldDB" id="X1CH41"/>
<evidence type="ECO:0000313" key="1">
    <source>
        <dbReference type="EMBL" id="GAG83546.1"/>
    </source>
</evidence>
<reference evidence="1" key="1">
    <citation type="journal article" date="2014" name="Front. Microbiol.">
        <title>High frequency of phylogenetically diverse reductive dehalogenase-homologous genes in deep subseafloor sedimentary metagenomes.</title>
        <authorList>
            <person name="Kawai M."/>
            <person name="Futagami T."/>
            <person name="Toyoda A."/>
            <person name="Takaki Y."/>
            <person name="Nishi S."/>
            <person name="Hori S."/>
            <person name="Arai W."/>
            <person name="Tsubouchi T."/>
            <person name="Morono Y."/>
            <person name="Uchiyama I."/>
            <person name="Ito T."/>
            <person name="Fujiyama A."/>
            <person name="Inagaki F."/>
            <person name="Takami H."/>
        </authorList>
    </citation>
    <scope>NUCLEOTIDE SEQUENCE</scope>
    <source>
        <strain evidence="1">Expedition CK06-06</strain>
    </source>
</reference>
<dbReference type="EMBL" id="BART01013989">
    <property type="protein sequence ID" value="GAG83546.1"/>
    <property type="molecule type" value="Genomic_DNA"/>
</dbReference>
<proteinExistence type="predicted"/>
<comment type="caution">
    <text evidence="1">The sequence shown here is derived from an EMBL/GenBank/DDBJ whole genome shotgun (WGS) entry which is preliminary data.</text>
</comment>
<feature type="non-terminal residue" evidence="1">
    <location>
        <position position="196"/>
    </location>
</feature>
<sequence length="196" mass="22483">VIDDIIQKHELSKDQIDLILNLSYWAGKEKVAEGVSEEPAMGPPSYQVRKKDVPKKQVQELIRKAETIKELEVIKVMNDPELSAQLEAKFEAITKVSEFRAKKPEELTKEQKQKKLDEAVERGKLKAEPGIMFNALKRIGYDVEDATEEELSSAYTGRVLATIQYQDKRISKEEYAKKMLISEDVPEDQKDDMIEE</sequence>
<gene>
    <name evidence="1" type="ORF">S01H4_28242</name>
</gene>
<accession>X1CH41</accession>
<name>X1CH41_9ZZZZ</name>
<organism evidence="1">
    <name type="scientific">marine sediment metagenome</name>
    <dbReference type="NCBI Taxonomy" id="412755"/>
    <lineage>
        <taxon>unclassified sequences</taxon>
        <taxon>metagenomes</taxon>
        <taxon>ecological metagenomes</taxon>
    </lineage>
</organism>